<reference evidence="1" key="2">
    <citation type="journal article" date="2017" name="Nat. Commun.">
        <title>Single-virus genomics reveals hidden cosmopolitan and abundant viruses.</title>
        <authorList>
            <person name="Martinez-Hernandez F."/>
            <person name="Fornas O."/>
            <person name="Lluesma Gomez M."/>
            <person name="Bolduc B."/>
            <person name="de la Cruz Pena M.J."/>
            <person name="Martinez J.M."/>
            <person name="Anton J."/>
            <person name="Gasol J.M."/>
            <person name="Rosselli R."/>
            <person name="Rodriguez-Valera F."/>
            <person name="Sullivan M.B."/>
            <person name="Acinas S.G."/>
            <person name="Martinez-Garcia M."/>
        </authorList>
    </citation>
    <scope>NUCLEOTIDE SEQUENCE</scope>
</reference>
<dbReference type="EMBL" id="KY052852">
    <property type="protein sequence ID" value="ASF00696.1"/>
    <property type="molecule type" value="Genomic_DNA"/>
</dbReference>
<proteinExistence type="predicted"/>
<accession>A0A218MN13</accession>
<protein>
    <submittedName>
        <fullName evidence="1">Uncharacterized protein</fullName>
    </submittedName>
</protein>
<reference evidence="1" key="1">
    <citation type="submission" date="2016-10" db="EMBL/GenBank/DDBJ databases">
        <authorList>
            <person name="Varghese N."/>
        </authorList>
    </citation>
    <scope>NUCLEOTIDE SEQUENCE</scope>
</reference>
<name>A0A218MN13_9VIRU</name>
<evidence type="ECO:0000313" key="1">
    <source>
        <dbReference type="EMBL" id="ASF00696.1"/>
    </source>
</evidence>
<sequence>MKLDTTDEIIAYTREWAINKVESAELVGDKIAIYAEFEDWIELDDVENIEIISIEKEPENEDRI</sequence>
<organism evidence="1">
    <name type="scientific">uncultured virus</name>
    <dbReference type="NCBI Taxonomy" id="340016"/>
    <lineage>
        <taxon>Viruses</taxon>
        <taxon>environmental samples</taxon>
    </lineage>
</organism>